<dbReference type="RefSeq" id="WP_218860989.1">
    <property type="nucleotide sequence ID" value="NZ_JACBZR010000001.1"/>
</dbReference>
<dbReference type="Pfam" id="PF00501">
    <property type="entry name" value="AMP-binding"/>
    <property type="match status" value="1"/>
</dbReference>
<dbReference type="InterPro" id="IPR000873">
    <property type="entry name" value="AMP-dep_synth/lig_dom"/>
</dbReference>
<sequence length="523" mass="56187">MVTDRRFEHLNDLLVRALRTHSGKTLVVESDGTTWTGAQLEVAIARCAAVLDGLGLRSGDRVALLSGNRIEVLFVQQAVAALGGVFVPLHPLGSPADFAHILDDAAATHVVVDGARIDEITEAVEIAGSSAQVLRIGGGGADDLRVLMAAETATVLEPRPSDLEAICRIVYTGGTTGVPKASQVSFRSMSTMYGIQLADWQWPDEIRNLLVAPLSHAGGVNFVPTIAQGGTLYVQQNFDAGEFLAAVERHRITCALLVPTMISAILDHPHLSKHDTSSLATVFYGASPISPQRLRDAIARFGPIFFQFYGQAEAPTTVCVMRREEHDVTSDARMASCGRPVAEAEVRLVDHDDVEVPDGQPGELCVRGPLLMSGYLNLPEDTAQAMRGGWVHTGDVAVRDPDGFLRIVDRAKDLVITGGFNVYPRSVEDALEEHPAVAAASVFGVPDDYWGEILVAAVEVRDPGVTVDDLKAHVRARKGSVQTPKRIDIVESIPLTQVGKRDKKALRRAFIEQAQATTTGGPR</sequence>
<reference evidence="3 4" key="1">
    <citation type="submission" date="2020-07" db="EMBL/GenBank/DDBJ databases">
        <title>Sequencing the genomes of 1000 actinobacteria strains.</title>
        <authorList>
            <person name="Klenk H.-P."/>
        </authorList>
    </citation>
    <scope>NUCLEOTIDE SEQUENCE [LARGE SCALE GENOMIC DNA]</scope>
    <source>
        <strain evidence="3 4">DSM 26487</strain>
    </source>
</reference>
<accession>A0A7Z0ITT6</accession>
<dbReference type="InterPro" id="IPR020845">
    <property type="entry name" value="AMP-binding_CS"/>
</dbReference>
<keyword evidence="3" id="KW-0436">Ligase</keyword>
<dbReference type="EC" id="6.2.1.-" evidence="3"/>
<evidence type="ECO:0000313" key="4">
    <source>
        <dbReference type="Proteomes" id="UP000564496"/>
    </source>
</evidence>
<comment type="caution">
    <text evidence="3">The sequence shown here is derived from an EMBL/GenBank/DDBJ whole genome shotgun (WGS) entry which is preliminary data.</text>
</comment>
<evidence type="ECO:0000259" key="1">
    <source>
        <dbReference type="Pfam" id="PF00501"/>
    </source>
</evidence>
<dbReference type="SUPFAM" id="SSF56801">
    <property type="entry name" value="Acetyl-CoA synthetase-like"/>
    <property type="match status" value="1"/>
</dbReference>
<dbReference type="Proteomes" id="UP000564496">
    <property type="component" value="Unassembled WGS sequence"/>
</dbReference>
<keyword evidence="4" id="KW-1185">Reference proteome</keyword>
<evidence type="ECO:0000259" key="2">
    <source>
        <dbReference type="Pfam" id="PF13193"/>
    </source>
</evidence>
<dbReference type="PROSITE" id="PS00455">
    <property type="entry name" value="AMP_BINDING"/>
    <property type="match status" value="1"/>
</dbReference>
<organism evidence="3 4">
    <name type="scientific">Nocardioides panzhihuensis</name>
    <dbReference type="NCBI Taxonomy" id="860243"/>
    <lineage>
        <taxon>Bacteria</taxon>
        <taxon>Bacillati</taxon>
        <taxon>Actinomycetota</taxon>
        <taxon>Actinomycetes</taxon>
        <taxon>Propionibacteriales</taxon>
        <taxon>Nocardioidaceae</taxon>
        <taxon>Nocardioides</taxon>
    </lineage>
</organism>
<dbReference type="EMBL" id="JACBZR010000001">
    <property type="protein sequence ID" value="NYI79296.1"/>
    <property type="molecule type" value="Genomic_DNA"/>
</dbReference>
<dbReference type="Gene3D" id="3.30.300.30">
    <property type="match status" value="1"/>
</dbReference>
<dbReference type="PANTHER" id="PTHR43767:SF7">
    <property type="entry name" value="MEDIUM_LONG-CHAIN-FATTY-ACID--COA LIGASE FADD8"/>
    <property type="match status" value="1"/>
</dbReference>
<dbReference type="InterPro" id="IPR045851">
    <property type="entry name" value="AMP-bd_C_sf"/>
</dbReference>
<feature type="domain" description="AMP-dependent synthetase/ligase" evidence="1">
    <location>
        <begin position="17"/>
        <end position="376"/>
    </location>
</feature>
<dbReference type="GO" id="GO:0016877">
    <property type="term" value="F:ligase activity, forming carbon-sulfur bonds"/>
    <property type="evidence" value="ECO:0007669"/>
    <property type="project" value="UniProtKB-ARBA"/>
</dbReference>
<dbReference type="InterPro" id="IPR042099">
    <property type="entry name" value="ANL_N_sf"/>
</dbReference>
<dbReference type="PANTHER" id="PTHR43767">
    <property type="entry name" value="LONG-CHAIN-FATTY-ACID--COA LIGASE"/>
    <property type="match status" value="1"/>
</dbReference>
<name>A0A7Z0ITT6_9ACTN</name>
<dbReference type="Gene3D" id="3.40.50.12780">
    <property type="entry name" value="N-terminal domain of ligase-like"/>
    <property type="match status" value="1"/>
</dbReference>
<dbReference type="InterPro" id="IPR025110">
    <property type="entry name" value="AMP-bd_C"/>
</dbReference>
<dbReference type="InterPro" id="IPR050237">
    <property type="entry name" value="ATP-dep_AMP-bd_enzyme"/>
</dbReference>
<dbReference type="AlphaFoldDB" id="A0A7Z0ITT6"/>
<protein>
    <submittedName>
        <fullName evidence="3">Fatty-acyl-CoA synthase</fullName>
        <ecNumber evidence="3">6.2.1.-</ecNumber>
    </submittedName>
</protein>
<feature type="domain" description="AMP-binding enzyme C-terminal" evidence="2">
    <location>
        <begin position="427"/>
        <end position="500"/>
    </location>
</feature>
<dbReference type="Pfam" id="PF13193">
    <property type="entry name" value="AMP-binding_C"/>
    <property type="match status" value="1"/>
</dbReference>
<evidence type="ECO:0000313" key="3">
    <source>
        <dbReference type="EMBL" id="NYI79296.1"/>
    </source>
</evidence>
<gene>
    <name evidence="3" type="ORF">BJ988_003944</name>
</gene>
<proteinExistence type="predicted"/>